<keyword evidence="3" id="KW-1185">Reference proteome</keyword>
<accession>A0A8S0SM47</accession>
<organism evidence="2 3">
    <name type="scientific">Olea europaea subsp. europaea</name>
    <dbReference type="NCBI Taxonomy" id="158383"/>
    <lineage>
        <taxon>Eukaryota</taxon>
        <taxon>Viridiplantae</taxon>
        <taxon>Streptophyta</taxon>
        <taxon>Embryophyta</taxon>
        <taxon>Tracheophyta</taxon>
        <taxon>Spermatophyta</taxon>
        <taxon>Magnoliopsida</taxon>
        <taxon>eudicotyledons</taxon>
        <taxon>Gunneridae</taxon>
        <taxon>Pentapetalae</taxon>
        <taxon>asterids</taxon>
        <taxon>lamiids</taxon>
        <taxon>Lamiales</taxon>
        <taxon>Oleaceae</taxon>
        <taxon>Oleeae</taxon>
        <taxon>Olea</taxon>
    </lineage>
</organism>
<dbReference type="AlphaFoldDB" id="A0A8S0SM47"/>
<sequence>MDLIHEELDDLKAKFEKLEDEYSRPLNGKKEEIYAAKQTNEDLKYNLKDKEAAIKHLTSANSKLCFDYGEKLYKCEEDNKELEFALDEANAKNMDREKQNFSLEEEIEGVKRLFTVLQKKSLETKNKAKEEAHEKLRRHLQALAYEEGKRKLLEVQLLEFKNRFDNVCDEYKEAKLKIKSLTSQRDREIANLRRSMGSKETLHKEMQYWFNKLELEKQELMGSIKELQETKIQDAGKVFFLV</sequence>
<proteinExistence type="predicted"/>
<dbReference type="PANTHER" id="PTHR45287:SF4">
    <property type="entry name" value="OS03G0691500 PROTEIN"/>
    <property type="match status" value="1"/>
</dbReference>
<feature type="coiled-coil region" evidence="1">
    <location>
        <begin position="171"/>
        <end position="230"/>
    </location>
</feature>
<feature type="coiled-coil region" evidence="1">
    <location>
        <begin position="1"/>
        <end position="142"/>
    </location>
</feature>
<name>A0A8S0SM47_OLEEU</name>
<dbReference type="PANTHER" id="PTHR45287">
    <property type="entry name" value="OS03G0691500 PROTEIN"/>
    <property type="match status" value="1"/>
</dbReference>
<evidence type="ECO:0000313" key="3">
    <source>
        <dbReference type="Proteomes" id="UP000594638"/>
    </source>
</evidence>
<gene>
    <name evidence="2" type="ORF">OLEA9_A008250</name>
</gene>
<reference evidence="2 3" key="1">
    <citation type="submission" date="2019-12" db="EMBL/GenBank/DDBJ databases">
        <authorList>
            <person name="Alioto T."/>
            <person name="Alioto T."/>
            <person name="Gomez Garrido J."/>
        </authorList>
    </citation>
    <scope>NUCLEOTIDE SEQUENCE [LARGE SCALE GENOMIC DNA]</scope>
</reference>
<dbReference type="InterPro" id="IPR040262">
    <property type="entry name" value="At4g38062-like"/>
</dbReference>
<evidence type="ECO:0000313" key="2">
    <source>
        <dbReference type="EMBL" id="CAA2993689.1"/>
    </source>
</evidence>
<dbReference type="Proteomes" id="UP000594638">
    <property type="component" value="Unassembled WGS sequence"/>
</dbReference>
<keyword evidence="1" id="KW-0175">Coiled coil</keyword>
<dbReference type="OrthoDB" id="685795at2759"/>
<dbReference type="Gramene" id="OE9A008250T1">
    <property type="protein sequence ID" value="OE9A008250C1"/>
    <property type="gene ID" value="OE9A008250"/>
</dbReference>
<dbReference type="EMBL" id="CACTIH010005453">
    <property type="protein sequence ID" value="CAA2993689.1"/>
    <property type="molecule type" value="Genomic_DNA"/>
</dbReference>
<comment type="caution">
    <text evidence="2">The sequence shown here is derived from an EMBL/GenBank/DDBJ whole genome shotgun (WGS) entry which is preliminary data.</text>
</comment>
<evidence type="ECO:0000256" key="1">
    <source>
        <dbReference type="SAM" id="Coils"/>
    </source>
</evidence>
<protein>
    <submittedName>
        <fullName evidence="2">Uncharacterized protein</fullName>
    </submittedName>
</protein>